<dbReference type="Pfam" id="PF11814">
    <property type="entry name" value="DUF3335"/>
    <property type="match status" value="1"/>
</dbReference>
<protein>
    <submittedName>
        <fullName evidence="1">Peptidase C39 family protein</fullName>
    </submittedName>
</protein>
<reference evidence="1" key="1">
    <citation type="submission" date="2023-03" db="EMBL/GenBank/DDBJ databases">
        <title>Andean soil-derived lignocellulolytic bacterial consortium as a source of novel taxa and putative plastic-active enzymes.</title>
        <authorList>
            <person name="Diaz-Garcia L."/>
            <person name="Chuvochina M."/>
            <person name="Feuerriegel G."/>
            <person name="Bunk B."/>
            <person name="Sproer C."/>
            <person name="Streit W.R."/>
            <person name="Rodriguez L.M."/>
            <person name="Overmann J."/>
            <person name="Jimenez D.J."/>
        </authorList>
    </citation>
    <scope>NUCLEOTIDE SEQUENCE</scope>
    <source>
        <strain evidence="1">MAG 4610</strain>
    </source>
</reference>
<sequence length="363" mass="38726">MTDLAVPVDIVVHEGMDAVRAALDAGLAGVIGADRVAGWLAPRSAYLPQLWVVVAGDEPVAAVLTTGRPATAATTLVEPWWTSDSALAAMLDRVVEAARARGDVAVKWRTAGEVPGAAINAGFAPLRSPHGAVGTEDTSGAVRWLVEMPHEEPGYYAQTTLFTCGAVAALMAAGLRGAGGFTGDADDRDRELEYWRRASNFPACEPVGLAVATAEHLGHGGDLRRVEVALDADGPVLVEDYRGFDLSFRTELQSESRRRAADLGIPISSERVTVAEIARRVAGGELALLLIDEEPMHGEHGPHWVLAHASDGVDVVVIEDPWINRDTGETWVDTHELPVRAADLDRLVRWSATGYRGVVFLGR</sequence>
<organism evidence="1 2">
    <name type="scientific">Candidatus Microbacterium phytovorans</name>
    <dbReference type="NCBI Taxonomy" id="3121374"/>
    <lineage>
        <taxon>Bacteria</taxon>
        <taxon>Bacillati</taxon>
        <taxon>Actinomycetota</taxon>
        <taxon>Actinomycetes</taxon>
        <taxon>Micrococcales</taxon>
        <taxon>Microbacteriaceae</taxon>
        <taxon>Microbacterium</taxon>
    </lineage>
</organism>
<gene>
    <name evidence="1" type="ORF">P0Y48_06865</name>
</gene>
<dbReference type="EMBL" id="CP119321">
    <property type="protein sequence ID" value="WEK14905.1"/>
    <property type="molecule type" value="Genomic_DNA"/>
</dbReference>
<name>A0AAJ5W3H1_9MICO</name>
<dbReference type="InterPro" id="IPR021770">
    <property type="entry name" value="DUF3335"/>
</dbReference>
<accession>A0AAJ5W3H1</accession>
<dbReference type="AlphaFoldDB" id="A0AAJ5W3H1"/>
<evidence type="ECO:0000313" key="2">
    <source>
        <dbReference type="Proteomes" id="UP001213972"/>
    </source>
</evidence>
<proteinExistence type="predicted"/>
<dbReference type="Proteomes" id="UP001213972">
    <property type="component" value="Chromosome"/>
</dbReference>
<evidence type="ECO:0000313" key="1">
    <source>
        <dbReference type="EMBL" id="WEK14905.1"/>
    </source>
</evidence>